<dbReference type="NCBIfam" id="TIGR01128">
    <property type="entry name" value="holA"/>
    <property type="match status" value="1"/>
</dbReference>
<keyword evidence="2 9" id="KW-0808">Transferase</keyword>
<evidence type="ECO:0000313" key="9">
    <source>
        <dbReference type="EMBL" id="CAA9498972.1"/>
    </source>
</evidence>
<proteinExistence type="inferred from homology"/>
<comment type="catalytic activity">
    <reaction evidence="7">
        <text>DNA(n) + a 2'-deoxyribonucleoside 5'-triphosphate = DNA(n+1) + diphosphate</text>
        <dbReference type="Rhea" id="RHEA:22508"/>
        <dbReference type="Rhea" id="RHEA-COMP:17339"/>
        <dbReference type="Rhea" id="RHEA-COMP:17340"/>
        <dbReference type="ChEBI" id="CHEBI:33019"/>
        <dbReference type="ChEBI" id="CHEBI:61560"/>
        <dbReference type="ChEBI" id="CHEBI:173112"/>
        <dbReference type="EC" id="2.7.7.7"/>
    </reaction>
</comment>
<dbReference type="SUPFAM" id="SSF48019">
    <property type="entry name" value="post-AAA+ oligomerization domain-like"/>
    <property type="match status" value="1"/>
</dbReference>
<dbReference type="InterPro" id="IPR008921">
    <property type="entry name" value="DNA_pol3_clamp-load_cplx_C"/>
</dbReference>
<dbReference type="EMBL" id="CADCVJ010000250">
    <property type="protein sequence ID" value="CAA9498972.1"/>
    <property type="molecule type" value="Genomic_DNA"/>
</dbReference>
<evidence type="ECO:0000256" key="1">
    <source>
        <dbReference type="ARBA" id="ARBA00012417"/>
    </source>
</evidence>
<evidence type="ECO:0000259" key="8">
    <source>
        <dbReference type="Pfam" id="PF21694"/>
    </source>
</evidence>
<dbReference type="PANTHER" id="PTHR34388">
    <property type="entry name" value="DNA POLYMERASE III SUBUNIT DELTA"/>
    <property type="match status" value="1"/>
</dbReference>
<dbReference type="GO" id="GO:0006261">
    <property type="term" value="P:DNA-templated DNA replication"/>
    <property type="evidence" value="ECO:0007669"/>
    <property type="project" value="TreeGrafter"/>
</dbReference>
<dbReference type="SUPFAM" id="SSF52540">
    <property type="entry name" value="P-loop containing nucleoside triphosphate hydrolases"/>
    <property type="match status" value="1"/>
</dbReference>
<dbReference type="InterPro" id="IPR027417">
    <property type="entry name" value="P-loop_NTPase"/>
</dbReference>
<organism evidence="9">
    <name type="scientific">uncultured Solirubrobacteraceae bacterium</name>
    <dbReference type="NCBI Taxonomy" id="1162706"/>
    <lineage>
        <taxon>Bacteria</taxon>
        <taxon>Bacillati</taxon>
        <taxon>Actinomycetota</taxon>
        <taxon>Thermoleophilia</taxon>
        <taxon>Solirubrobacterales</taxon>
        <taxon>Solirubrobacteraceae</taxon>
        <taxon>environmental samples</taxon>
    </lineage>
</organism>
<evidence type="ECO:0000256" key="2">
    <source>
        <dbReference type="ARBA" id="ARBA00022679"/>
    </source>
</evidence>
<accession>A0A6J4SH75</accession>
<feature type="domain" description="DNA polymerase III delta subunit-like C-terminal" evidence="8">
    <location>
        <begin position="200"/>
        <end position="303"/>
    </location>
</feature>
<sequence>MPTFKPAYLIHGDDHGRVGERRARLRAVAEIEAGTSGIELLEGAACTAEAVAGALSTMTFALGRRFVIADGVERWKESDAAQVAPLLAGLDADALTVAFFAREEGRSKAPDALHQAVKSAGGVIAAEMTVKPWELPRWIVAQAKTLELEVDSQAAKALIAQVGDRQQRLLRELEKLAIEHGRGARIDVDVIEASCASSAERRVWALGDALAAGDGPAATAILLELREQGERLPGLLYAVVRKLRDALVVGEALAAGQPPAQIKKSLRMAPKAADRLIADAGRRDVAAQRRALIAMADLELESRGGAGAALSEETAAVRAVLAATA</sequence>
<dbReference type="AlphaFoldDB" id="A0A6J4SH75"/>
<dbReference type="GO" id="GO:0003677">
    <property type="term" value="F:DNA binding"/>
    <property type="evidence" value="ECO:0007669"/>
    <property type="project" value="InterPro"/>
</dbReference>
<dbReference type="GO" id="GO:0003887">
    <property type="term" value="F:DNA-directed DNA polymerase activity"/>
    <property type="evidence" value="ECO:0007669"/>
    <property type="project" value="UniProtKB-KW"/>
</dbReference>
<reference evidence="9" key="1">
    <citation type="submission" date="2020-02" db="EMBL/GenBank/DDBJ databases">
        <authorList>
            <person name="Meier V. D."/>
        </authorList>
    </citation>
    <scope>NUCLEOTIDE SEQUENCE</scope>
    <source>
        <strain evidence="9">AVDCRST_MAG38</strain>
    </source>
</reference>
<evidence type="ECO:0000256" key="4">
    <source>
        <dbReference type="ARBA" id="ARBA00022705"/>
    </source>
</evidence>
<keyword evidence="4" id="KW-0235">DNA replication</keyword>
<dbReference type="InterPro" id="IPR048466">
    <property type="entry name" value="DNA_pol3_delta-like_C"/>
</dbReference>
<dbReference type="Gene3D" id="1.10.8.60">
    <property type="match status" value="1"/>
</dbReference>
<evidence type="ECO:0000256" key="3">
    <source>
        <dbReference type="ARBA" id="ARBA00022695"/>
    </source>
</evidence>
<dbReference type="Gene3D" id="1.20.272.10">
    <property type="match status" value="1"/>
</dbReference>
<keyword evidence="3 9" id="KW-0548">Nucleotidyltransferase</keyword>
<evidence type="ECO:0000256" key="5">
    <source>
        <dbReference type="ARBA" id="ARBA00022932"/>
    </source>
</evidence>
<dbReference type="EC" id="2.7.7.7" evidence="1"/>
<dbReference type="PANTHER" id="PTHR34388:SF1">
    <property type="entry name" value="DNA POLYMERASE III SUBUNIT DELTA"/>
    <property type="match status" value="1"/>
</dbReference>
<dbReference type="GO" id="GO:0009360">
    <property type="term" value="C:DNA polymerase III complex"/>
    <property type="evidence" value="ECO:0007669"/>
    <property type="project" value="TreeGrafter"/>
</dbReference>
<dbReference type="InterPro" id="IPR005790">
    <property type="entry name" value="DNA_polIII_delta"/>
</dbReference>
<evidence type="ECO:0000256" key="7">
    <source>
        <dbReference type="ARBA" id="ARBA00049244"/>
    </source>
</evidence>
<keyword evidence="5" id="KW-0239">DNA-directed DNA polymerase</keyword>
<comment type="similarity">
    <text evidence="6">Belongs to the DNA polymerase HolA subunit family.</text>
</comment>
<evidence type="ECO:0000256" key="6">
    <source>
        <dbReference type="ARBA" id="ARBA00034754"/>
    </source>
</evidence>
<name>A0A6J4SH75_9ACTN</name>
<gene>
    <name evidence="9" type="ORF">AVDCRST_MAG38-3099</name>
</gene>
<dbReference type="Pfam" id="PF21694">
    <property type="entry name" value="DNA_pol3_delta_C"/>
    <property type="match status" value="1"/>
</dbReference>
<protein>
    <recommendedName>
        <fullName evidence="1">DNA-directed DNA polymerase</fullName>
        <ecNumber evidence="1">2.7.7.7</ecNumber>
    </recommendedName>
</protein>
<dbReference type="Gene3D" id="3.40.50.300">
    <property type="entry name" value="P-loop containing nucleotide triphosphate hydrolases"/>
    <property type="match status" value="1"/>
</dbReference>